<gene>
    <name evidence="1" type="ORF">BJY26_000851</name>
</gene>
<accession>A0A7Z0AB15</accession>
<evidence type="ECO:0000313" key="1">
    <source>
        <dbReference type="EMBL" id="NYI66545.1"/>
    </source>
</evidence>
<dbReference type="Proteomes" id="UP000539111">
    <property type="component" value="Unassembled WGS sequence"/>
</dbReference>
<comment type="caution">
    <text evidence="1">The sequence shown here is derived from an EMBL/GenBank/DDBJ whole genome shotgun (WGS) entry which is preliminary data.</text>
</comment>
<dbReference type="EMBL" id="JACBZP010000001">
    <property type="protein sequence ID" value="NYI66545.1"/>
    <property type="molecule type" value="Genomic_DNA"/>
</dbReference>
<evidence type="ECO:0008006" key="3">
    <source>
        <dbReference type="Google" id="ProtNLM"/>
    </source>
</evidence>
<reference evidence="1 2" key="1">
    <citation type="submission" date="2020-07" db="EMBL/GenBank/DDBJ databases">
        <title>Sequencing the genomes of 1000 actinobacteria strains.</title>
        <authorList>
            <person name="Klenk H.-P."/>
        </authorList>
    </citation>
    <scope>NUCLEOTIDE SEQUENCE [LARGE SCALE GENOMIC DNA]</scope>
    <source>
        <strain evidence="1 2">DSM 26341</strain>
    </source>
</reference>
<dbReference type="RefSeq" id="WP_179425980.1">
    <property type="nucleotide sequence ID" value="NZ_JACBZP010000001.1"/>
</dbReference>
<dbReference type="AlphaFoldDB" id="A0A7Z0AB15"/>
<name>A0A7Z0AB15_9MICO</name>
<evidence type="ECO:0000313" key="2">
    <source>
        <dbReference type="Proteomes" id="UP000539111"/>
    </source>
</evidence>
<sequence>MDGLRELVRAADDLPGFLDCWVLDAGPAEAVMFTLYSSETAAAEASASLRPHLGAAVGPHVTGAPQRWAGPLVIGEK</sequence>
<keyword evidence="2" id="KW-1185">Reference proteome</keyword>
<proteinExistence type="predicted"/>
<organism evidence="1 2">
    <name type="scientific">Spelaeicoccus albus</name>
    <dbReference type="NCBI Taxonomy" id="1280376"/>
    <lineage>
        <taxon>Bacteria</taxon>
        <taxon>Bacillati</taxon>
        <taxon>Actinomycetota</taxon>
        <taxon>Actinomycetes</taxon>
        <taxon>Micrococcales</taxon>
        <taxon>Brevibacteriaceae</taxon>
        <taxon>Spelaeicoccus</taxon>
    </lineage>
</organism>
<protein>
    <recommendedName>
        <fullName evidence="3">Antibiotic biosynthesis monooxygenase</fullName>
    </recommendedName>
</protein>